<protein>
    <submittedName>
        <fullName evidence="2">Acetyltransferase, ribosomal protein N-acetylase</fullName>
    </submittedName>
</protein>
<dbReference type="OrthoDB" id="3466127at2"/>
<dbReference type="KEGG" id="cei:CEPID_11365"/>
<dbReference type="Gene3D" id="3.40.630.30">
    <property type="match status" value="1"/>
</dbReference>
<keyword evidence="2" id="KW-0687">Ribonucleoprotein</keyword>
<evidence type="ECO:0000259" key="1">
    <source>
        <dbReference type="PROSITE" id="PS51186"/>
    </source>
</evidence>
<dbReference type="GO" id="GO:0005840">
    <property type="term" value="C:ribosome"/>
    <property type="evidence" value="ECO:0007669"/>
    <property type="project" value="UniProtKB-KW"/>
</dbReference>
<gene>
    <name evidence="2" type="ORF">CEPID_11365</name>
</gene>
<proteinExistence type="predicted"/>
<evidence type="ECO:0000313" key="2">
    <source>
        <dbReference type="EMBL" id="AKK04102.1"/>
    </source>
</evidence>
<dbReference type="RefSeq" id="WP_047240998.1">
    <property type="nucleotide sequence ID" value="NZ_CP011541.1"/>
</dbReference>
<keyword evidence="2" id="KW-0689">Ribosomal protein</keyword>
<keyword evidence="3" id="KW-1185">Reference proteome</keyword>
<evidence type="ECO:0000313" key="3">
    <source>
        <dbReference type="Proteomes" id="UP000035368"/>
    </source>
</evidence>
<organism evidence="2 3">
    <name type="scientific">Corynebacterium epidermidicanis</name>
    <dbReference type="NCBI Taxonomy" id="1050174"/>
    <lineage>
        <taxon>Bacteria</taxon>
        <taxon>Bacillati</taxon>
        <taxon>Actinomycetota</taxon>
        <taxon>Actinomycetes</taxon>
        <taxon>Mycobacteriales</taxon>
        <taxon>Corynebacteriaceae</taxon>
        <taxon>Corynebacterium</taxon>
    </lineage>
</organism>
<dbReference type="PATRIC" id="fig|1050174.4.peg.2295"/>
<dbReference type="CDD" id="cd04301">
    <property type="entry name" value="NAT_SF"/>
    <property type="match status" value="1"/>
</dbReference>
<dbReference type="SUPFAM" id="SSF55729">
    <property type="entry name" value="Acyl-CoA N-acyltransferases (Nat)"/>
    <property type="match status" value="1"/>
</dbReference>
<dbReference type="PROSITE" id="PS51186">
    <property type="entry name" value="GNAT"/>
    <property type="match status" value="1"/>
</dbReference>
<dbReference type="GO" id="GO:0016747">
    <property type="term" value="F:acyltransferase activity, transferring groups other than amino-acyl groups"/>
    <property type="evidence" value="ECO:0007669"/>
    <property type="project" value="InterPro"/>
</dbReference>
<dbReference type="InterPro" id="IPR016181">
    <property type="entry name" value="Acyl_CoA_acyltransferase"/>
</dbReference>
<dbReference type="EMBL" id="CP011541">
    <property type="protein sequence ID" value="AKK04102.1"/>
    <property type="molecule type" value="Genomic_DNA"/>
</dbReference>
<sequence>MITQQDLYPPFALRMRCAGLELNVINDDDLLEIAAISAAEIFVDPTCSWVFDWATVPAPQRYRSTAAFHWSMRASHTPEKWTLPFVVRRGAEIVGKIDLRKTGPTTGDTGSFVLAQHQGKGYATLMRHAVVTLAFTELTMTTATTDWHPDNLASARVSEKLGYKDRSLLIDDYLASPRPDVEISGISPLLLNFLGVEGLGAT</sequence>
<feature type="domain" description="N-acetyltransferase" evidence="1">
    <location>
        <begin position="39"/>
        <end position="190"/>
    </location>
</feature>
<name>A0A0G3GZ25_9CORY</name>
<accession>A0A0G3GZ25</accession>
<dbReference type="InterPro" id="IPR000182">
    <property type="entry name" value="GNAT_dom"/>
</dbReference>
<reference evidence="2 3" key="1">
    <citation type="submission" date="2015-05" db="EMBL/GenBank/DDBJ databases">
        <title>Complete genome sequence of Corynebacterium epidermidicanis DSM 45586, isolated from the skin of a dog suffering from pruritus.</title>
        <authorList>
            <person name="Ruckert C."/>
            <person name="Albersmeier A."/>
            <person name="Winkler A."/>
            <person name="Tauch A."/>
        </authorList>
    </citation>
    <scope>NUCLEOTIDE SEQUENCE [LARGE SCALE GENOMIC DNA]</scope>
    <source>
        <strain evidence="2 3">DSM 45586</strain>
    </source>
</reference>
<dbReference type="AlphaFoldDB" id="A0A0G3GZ25"/>
<dbReference type="STRING" id="1050174.CEPID_11365"/>
<dbReference type="Pfam" id="PF13302">
    <property type="entry name" value="Acetyltransf_3"/>
    <property type="match status" value="1"/>
</dbReference>
<dbReference type="InterPro" id="IPR051531">
    <property type="entry name" value="N-acetyltransferase"/>
</dbReference>
<keyword evidence="2" id="KW-0808">Transferase</keyword>
<dbReference type="PANTHER" id="PTHR43792">
    <property type="entry name" value="GNAT FAMILY, PUTATIVE (AFU_ORTHOLOGUE AFUA_3G00765)-RELATED-RELATED"/>
    <property type="match status" value="1"/>
</dbReference>
<dbReference type="Proteomes" id="UP000035368">
    <property type="component" value="Chromosome"/>
</dbReference>